<feature type="domain" description="PIPK" evidence="13">
    <location>
        <begin position="332"/>
        <end position="728"/>
    </location>
</feature>
<evidence type="ECO:0000313" key="15">
    <source>
        <dbReference type="Proteomes" id="UP001360560"/>
    </source>
</evidence>
<dbReference type="Gene3D" id="3.30.800.10">
    <property type="entry name" value="Phosphatidylinositol Phosphate Kinase II Beta"/>
    <property type="match status" value="1"/>
</dbReference>
<feature type="compositionally biased region" description="Low complexity" evidence="12">
    <location>
        <begin position="111"/>
        <end position="124"/>
    </location>
</feature>
<evidence type="ECO:0000259" key="13">
    <source>
        <dbReference type="PROSITE" id="PS51455"/>
    </source>
</evidence>
<protein>
    <recommendedName>
        <fullName evidence="2">1-phosphatidylinositol-4-phosphate 5-kinase</fullName>
        <ecNumber evidence="2">2.7.1.68</ecNumber>
    </recommendedName>
    <alternativeName>
        <fullName evidence="10">1-phosphatidylinositol 4-phosphate kinase</fullName>
    </alternativeName>
    <alternativeName>
        <fullName evidence="8">Diphosphoinositide kinase</fullName>
    </alternativeName>
    <alternativeName>
        <fullName evidence="9">PIP5K</fullName>
    </alternativeName>
</protein>
<evidence type="ECO:0000256" key="7">
    <source>
        <dbReference type="ARBA" id="ARBA00022840"/>
    </source>
</evidence>
<dbReference type="PANTHER" id="PTHR23086">
    <property type="entry name" value="PHOSPHATIDYLINOSITOL-4-PHOSPHATE 5-KINASE"/>
    <property type="match status" value="1"/>
</dbReference>
<sequence>MSTAIFTRPKASVAPDSSSKPSQPRDPEPQLSSQHHHNNDHHHHHHHLNGTDDDIHSTELEQESGQGPSPSQSQNISNPNNSSLSDLISNNNASINTEATTMSNVEEEAGSSPQIPTTITSSSQEFVARSNQVPLHYHQSHNIEAPPHSNNNSNNSISSTKEEQRLDVLNLDASELQTSFNVKVRASSEPFVLQYVEKLVDSISSCHEHDKSSAPIDRAFPISKIATPSQLPAVSYPATTDSKTTAVKIIHNDDQLSTTRRRTYPQDIDHAFDHPSIQQSSTLKNDHTLNDSANQEIQRMKFMILNKRESKKNKRNFLDDDKVLVGNKVSEGHSNYIMAYNMLTGIRVAVSRCSGIMKPLKEQDFKASKKLTFDITGNELTPSSRYDFKFKDYSPNVFRELRELFGLDPADYLVSLTAKYILSEVNSPGKSGSFFYYSRDYKFIIKTIHRSEHITLRRILKSYHQHVRNNPNTLVSQFYGLHRLKMPINFSGQKRKIYFIVMNNLFPANKEIHRTYDLKGSLWKRETLVKEEHKKHKAVLKDQNWLANNQHMLLGPKKKNKFLEQIEKDVAFLKAANIMDYSLLVGIHDLAIGNVTNQNFSVFYPKDSTNRDAINSTNPIPVDEVEVVGQQSIRPMNDSESVKLTSVQQQQQQFYFYNFECGFRGTNDRDIPTDEIYYLGIIDCLTNYSYIKRAETVIKGFYQNRKQISAVPAAEYGDRFLSFIKEKGFKK</sequence>
<feature type="region of interest" description="Disordered" evidence="12">
    <location>
        <begin position="141"/>
        <end position="162"/>
    </location>
</feature>
<keyword evidence="6 11" id="KW-0418">Kinase</keyword>
<keyword evidence="5 11" id="KW-0547">Nucleotide-binding</keyword>
<keyword evidence="3" id="KW-0597">Phosphoprotein</keyword>
<evidence type="ECO:0000256" key="5">
    <source>
        <dbReference type="ARBA" id="ARBA00022741"/>
    </source>
</evidence>
<dbReference type="GO" id="GO:0046854">
    <property type="term" value="P:phosphatidylinositol phosphate biosynthetic process"/>
    <property type="evidence" value="ECO:0007669"/>
    <property type="project" value="UniProtKB-ARBA"/>
</dbReference>
<dbReference type="InterPro" id="IPR002498">
    <property type="entry name" value="PInositol-4-P-4/5-kinase_core"/>
</dbReference>
<gene>
    <name evidence="14" type="ORF">DASC09_000740</name>
</gene>
<dbReference type="GeneID" id="90070728"/>
<dbReference type="SUPFAM" id="SSF56104">
    <property type="entry name" value="SAICAR synthase-like"/>
    <property type="match status" value="1"/>
</dbReference>
<dbReference type="InterPro" id="IPR027483">
    <property type="entry name" value="PInositol-4-P-4/5-kinase_C_sf"/>
</dbReference>
<dbReference type="GO" id="GO:0005886">
    <property type="term" value="C:plasma membrane"/>
    <property type="evidence" value="ECO:0007669"/>
    <property type="project" value="TreeGrafter"/>
</dbReference>
<keyword evidence="7 11" id="KW-0067">ATP-binding</keyword>
<evidence type="ECO:0000256" key="8">
    <source>
        <dbReference type="ARBA" id="ARBA00078403"/>
    </source>
</evidence>
<dbReference type="SMART" id="SM00330">
    <property type="entry name" value="PIPKc"/>
    <property type="match status" value="1"/>
</dbReference>
<dbReference type="PANTHER" id="PTHR23086:SF8">
    <property type="entry name" value="PHOSPHATIDYLINOSITOL 5-PHOSPHATE 4-KINASE, ISOFORM A"/>
    <property type="match status" value="1"/>
</dbReference>
<feature type="compositionally biased region" description="Low complexity" evidence="12">
    <location>
        <begin position="64"/>
        <end position="89"/>
    </location>
</feature>
<accession>A0AAV5QDI1</accession>
<evidence type="ECO:0000256" key="6">
    <source>
        <dbReference type="ARBA" id="ARBA00022777"/>
    </source>
</evidence>
<dbReference type="EMBL" id="BTFZ01000001">
    <property type="protein sequence ID" value="GMM32749.1"/>
    <property type="molecule type" value="Genomic_DNA"/>
</dbReference>
<evidence type="ECO:0000256" key="3">
    <source>
        <dbReference type="ARBA" id="ARBA00022553"/>
    </source>
</evidence>
<name>A0AAV5QDI1_9ASCO</name>
<feature type="region of interest" description="Disordered" evidence="12">
    <location>
        <begin position="103"/>
        <end position="125"/>
    </location>
</feature>
<dbReference type="PROSITE" id="PS51455">
    <property type="entry name" value="PIPK"/>
    <property type="match status" value="1"/>
</dbReference>
<evidence type="ECO:0000256" key="4">
    <source>
        <dbReference type="ARBA" id="ARBA00022679"/>
    </source>
</evidence>
<comment type="caution">
    <text evidence="14">The sequence shown here is derived from an EMBL/GenBank/DDBJ whole genome shotgun (WGS) entry which is preliminary data.</text>
</comment>
<evidence type="ECO:0000313" key="14">
    <source>
        <dbReference type="EMBL" id="GMM32749.1"/>
    </source>
</evidence>
<dbReference type="CDD" id="cd17303">
    <property type="entry name" value="PIPKc_PIP5K_yeast_like"/>
    <property type="match status" value="1"/>
</dbReference>
<evidence type="ECO:0000256" key="1">
    <source>
        <dbReference type="ARBA" id="ARBA00000444"/>
    </source>
</evidence>
<feature type="region of interest" description="Disordered" evidence="12">
    <location>
        <begin position="1"/>
        <end position="89"/>
    </location>
</feature>
<proteinExistence type="predicted"/>
<dbReference type="Pfam" id="PF01504">
    <property type="entry name" value="PIP5K"/>
    <property type="match status" value="1"/>
</dbReference>
<dbReference type="Proteomes" id="UP001360560">
    <property type="component" value="Unassembled WGS sequence"/>
</dbReference>
<dbReference type="AlphaFoldDB" id="A0AAV5QDI1"/>
<feature type="compositionally biased region" description="Basic residues" evidence="12">
    <location>
        <begin position="34"/>
        <end position="48"/>
    </location>
</feature>
<dbReference type="GO" id="GO:0005524">
    <property type="term" value="F:ATP binding"/>
    <property type="evidence" value="ECO:0007669"/>
    <property type="project" value="UniProtKB-UniRule"/>
</dbReference>
<feature type="compositionally biased region" description="Low complexity" evidence="12">
    <location>
        <begin position="149"/>
        <end position="159"/>
    </location>
</feature>
<dbReference type="RefSeq" id="XP_064849749.1">
    <property type="nucleotide sequence ID" value="XM_064993677.1"/>
</dbReference>
<dbReference type="InterPro" id="IPR027484">
    <property type="entry name" value="PInositol-4-P-5-kinase_N"/>
</dbReference>
<feature type="compositionally biased region" description="Basic and acidic residues" evidence="12">
    <location>
        <begin position="49"/>
        <end position="59"/>
    </location>
</feature>
<evidence type="ECO:0000256" key="9">
    <source>
        <dbReference type="ARBA" id="ARBA00080374"/>
    </source>
</evidence>
<evidence type="ECO:0000256" key="10">
    <source>
        <dbReference type="ARBA" id="ARBA00082306"/>
    </source>
</evidence>
<dbReference type="FunFam" id="3.30.800.10:FF:000009">
    <property type="entry name" value="Phosphatidylinositol 4-phosphate 5-kinase its3"/>
    <property type="match status" value="1"/>
</dbReference>
<evidence type="ECO:0000256" key="2">
    <source>
        <dbReference type="ARBA" id="ARBA00012172"/>
    </source>
</evidence>
<evidence type="ECO:0000256" key="11">
    <source>
        <dbReference type="PROSITE-ProRule" id="PRU00781"/>
    </source>
</evidence>
<dbReference type="InterPro" id="IPR023610">
    <property type="entry name" value="PInositol-4/5-P-5/4-kinase"/>
</dbReference>
<evidence type="ECO:0000256" key="12">
    <source>
        <dbReference type="SAM" id="MobiDB-lite"/>
    </source>
</evidence>
<dbReference type="Gene3D" id="3.30.810.10">
    <property type="entry name" value="2-Layer Sandwich"/>
    <property type="match status" value="1"/>
</dbReference>
<dbReference type="EC" id="2.7.1.68" evidence="2"/>
<keyword evidence="4 11" id="KW-0808">Transferase</keyword>
<dbReference type="GO" id="GO:0016308">
    <property type="term" value="F:1-phosphatidylinositol-4-phosphate 5-kinase activity"/>
    <property type="evidence" value="ECO:0007669"/>
    <property type="project" value="UniProtKB-EC"/>
</dbReference>
<reference evidence="14 15" key="1">
    <citation type="journal article" date="2023" name="Elife">
        <title>Identification of key yeast species and microbe-microbe interactions impacting larval growth of Drosophila in the wild.</title>
        <authorList>
            <person name="Mure A."/>
            <person name="Sugiura Y."/>
            <person name="Maeda R."/>
            <person name="Honda K."/>
            <person name="Sakurai N."/>
            <person name="Takahashi Y."/>
            <person name="Watada M."/>
            <person name="Katoh T."/>
            <person name="Gotoh A."/>
            <person name="Gotoh Y."/>
            <person name="Taniguchi I."/>
            <person name="Nakamura K."/>
            <person name="Hayashi T."/>
            <person name="Katayama T."/>
            <person name="Uemura T."/>
            <person name="Hattori Y."/>
        </authorList>
    </citation>
    <scope>NUCLEOTIDE SEQUENCE [LARGE SCALE GENOMIC DNA]</scope>
    <source>
        <strain evidence="14 15">SC-9</strain>
    </source>
</reference>
<keyword evidence="15" id="KW-1185">Reference proteome</keyword>
<organism evidence="14 15">
    <name type="scientific">Saccharomycopsis crataegensis</name>
    <dbReference type="NCBI Taxonomy" id="43959"/>
    <lineage>
        <taxon>Eukaryota</taxon>
        <taxon>Fungi</taxon>
        <taxon>Dikarya</taxon>
        <taxon>Ascomycota</taxon>
        <taxon>Saccharomycotina</taxon>
        <taxon>Saccharomycetes</taxon>
        <taxon>Saccharomycopsidaceae</taxon>
        <taxon>Saccharomycopsis</taxon>
    </lineage>
</organism>
<comment type="catalytic activity">
    <reaction evidence="1">
        <text>a 1,2-diacyl-sn-glycero-3-phospho-(1D-myo-inositol 4-phosphate) + ATP = a 1,2-diacyl-sn-glycero-3-phospho-(1D-myo-inositol-4,5-bisphosphate) + ADP + H(+)</text>
        <dbReference type="Rhea" id="RHEA:14425"/>
        <dbReference type="ChEBI" id="CHEBI:15378"/>
        <dbReference type="ChEBI" id="CHEBI:30616"/>
        <dbReference type="ChEBI" id="CHEBI:58178"/>
        <dbReference type="ChEBI" id="CHEBI:58456"/>
        <dbReference type="ChEBI" id="CHEBI:456216"/>
        <dbReference type="EC" id="2.7.1.68"/>
    </reaction>
</comment>